<reference evidence="1 2" key="1">
    <citation type="submission" date="2019-12" db="EMBL/GenBank/DDBJ databases">
        <title>Nitratireductor arenosus sp. nov., Isolated from sea sand, Jeju island, South Korea.</title>
        <authorList>
            <person name="Kim W."/>
        </authorList>
    </citation>
    <scope>NUCLEOTIDE SEQUENCE [LARGE SCALE GENOMIC DNA]</scope>
    <source>
        <strain evidence="1 2">CAU 1489</strain>
    </source>
</reference>
<keyword evidence="1" id="KW-0378">Hydrolase</keyword>
<dbReference type="InterPro" id="IPR007709">
    <property type="entry name" value="N-FG_amidohydro"/>
</dbReference>
<comment type="caution">
    <text evidence="1">The sequence shown here is derived from an EMBL/GenBank/DDBJ whole genome shotgun (WGS) entry which is preliminary data.</text>
</comment>
<dbReference type="RefSeq" id="WP_156710734.1">
    <property type="nucleotide sequence ID" value="NZ_WPHG01000001.1"/>
</dbReference>
<dbReference type="AlphaFoldDB" id="A0A844QDE8"/>
<proteinExistence type="predicted"/>
<dbReference type="GO" id="GO:0016787">
    <property type="term" value="F:hydrolase activity"/>
    <property type="evidence" value="ECO:0007669"/>
    <property type="project" value="UniProtKB-KW"/>
</dbReference>
<dbReference type="SUPFAM" id="SSF53187">
    <property type="entry name" value="Zn-dependent exopeptidases"/>
    <property type="match status" value="1"/>
</dbReference>
<dbReference type="Gene3D" id="3.40.630.40">
    <property type="entry name" value="Zn-dependent exopeptidases"/>
    <property type="match status" value="1"/>
</dbReference>
<dbReference type="PIRSF" id="PIRSF029730">
    <property type="entry name" value="UCP029730"/>
    <property type="match status" value="1"/>
</dbReference>
<evidence type="ECO:0000313" key="2">
    <source>
        <dbReference type="Proteomes" id="UP000463224"/>
    </source>
</evidence>
<keyword evidence="2" id="KW-1185">Reference proteome</keyword>
<organism evidence="1 2">
    <name type="scientific">Nitratireductor arenosus</name>
    <dbReference type="NCBI Taxonomy" id="2682096"/>
    <lineage>
        <taxon>Bacteria</taxon>
        <taxon>Pseudomonadati</taxon>
        <taxon>Pseudomonadota</taxon>
        <taxon>Alphaproteobacteria</taxon>
        <taxon>Hyphomicrobiales</taxon>
        <taxon>Phyllobacteriaceae</taxon>
        <taxon>Nitratireductor</taxon>
    </lineage>
</organism>
<dbReference type="EMBL" id="WPHG01000001">
    <property type="protein sequence ID" value="MVA95859.1"/>
    <property type="molecule type" value="Genomic_DNA"/>
</dbReference>
<dbReference type="InterPro" id="IPR011227">
    <property type="entry name" value="UCP029730"/>
</dbReference>
<dbReference type="Pfam" id="PF05013">
    <property type="entry name" value="FGase"/>
    <property type="match status" value="1"/>
</dbReference>
<evidence type="ECO:0000313" key="1">
    <source>
        <dbReference type="EMBL" id="MVA95859.1"/>
    </source>
</evidence>
<sequence>MGAAPSQSAETFDPVRLSGRSAPGPLVLLCEHASNFVPAELADLGLPVAALQSHIAWDPGAAAVARAMAGRLGAALVESTVSRLVADCNRLPDAADLAPEISETTSVPGNRGLDARGRARRIAMAHAPFHAAVAGLIEERIAANRPAAVVSVHSYTPVYRGRHRPWHVGIVHDADARMARPMLAGLARLPGIVVGDNQPYSPQDGVYYSLARHARARSLPCAMIEIRNDGIATDEGQRLWAGRLCDILATMGYAAQEGA</sequence>
<protein>
    <submittedName>
        <fullName evidence="1">N-formylglutamate amidohydrolase</fullName>
    </submittedName>
</protein>
<name>A0A844QDE8_9HYPH</name>
<accession>A0A844QDE8</accession>
<dbReference type="Proteomes" id="UP000463224">
    <property type="component" value="Unassembled WGS sequence"/>
</dbReference>
<gene>
    <name evidence="1" type="ORF">GN330_01145</name>
</gene>